<keyword evidence="2 4" id="KW-0863">Zinc-finger</keyword>
<dbReference type="PANTHER" id="PTHR31973">
    <property type="entry name" value="POLYPROTEIN, PUTATIVE-RELATED"/>
    <property type="match status" value="1"/>
</dbReference>
<gene>
    <name evidence="7" type="ORF">Tco_0908377</name>
</gene>
<evidence type="ECO:0000256" key="5">
    <source>
        <dbReference type="SAM" id="MobiDB-lite"/>
    </source>
</evidence>
<evidence type="ECO:0000259" key="6">
    <source>
        <dbReference type="PROSITE" id="PS50966"/>
    </source>
</evidence>
<dbReference type="Pfam" id="PF04434">
    <property type="entry name" value="SWIM"/>
    <property type="match status" value="1"/>
</dbReference>
<reference evidence="7" key="2">
    <citation type="submission" date="2022-01" db="EMBL/GenBank/DDBJ databases">
        <authorList>
            <person name="Yamashiro T."/>
            <person name="Shiraishi A."/>
            <person name="Satake H."/>
            <person name="Nakayama K."/>
        </authorList>
    </citation>
    <scope>NUCLEOTIDE SEQUENCE</scope>
</reference>
<evidence type="ECO:0000256" key="4">
    <source>
        <dbReference type="PROSITE-ProRule" id="PRU00325"/>
    </source>
</evidence>
<dbReference type="Proteomes" id="UP001151760">
    <property type="component" value="Unassembled WGS sequence"/>
</dbReference>
<keyword evidence="8" id="KW-1185">Reference proteome</keyword>
<dbReference type="InterPro" id="IPR006564">
    <property type="entry name" value="Znf_PMZ"/>
</dbReference>
<dbReference type="SMART" id="SM00575">
    <property type="entry name" value="ZnF_PMZ"/>
    <property type="match status" value="1"/>
</dbReference>
<dbReference type="PANTHER" id="PTHR31973:SF188">
    <property type="entry name" value="POLYPROTEIN, PUTATIVE-RELATED"/>
    <property type="match status" value="1"/>
</dbReference>
<keyword evidence="3" id="KW-0862">Zinc</keyword>
<evidence type="ECO:0000256" key="1">
    <source>
        <dbReference type="ARBA" id="ARBA00022723"/>
    </source>
</evidence>
<dbReference type="EMBL" id="BQNB010014434">
    <property type="protein sequence ID" value="GJT28102.1"/>
    <property type="molecule type" value="Genomic_DNA"/>
</dbReference>
<dbReference type="InterPro" id="IPR007527">
    <property type="entry name" value="Znf_SWIM"/>
</dbReference>
<reference evidence="7" key="1">
    <citation type="journal article" date="2022" name="Int. J. Mol. Sci.">
        <title>Draft Genome of Tanacetum Coccineum: Genomic Comparison of Closely Related Tanacetum-Family Plants.</title>
        <authorList>
            <person name="Yamashiro T."/>
            <person name="Shiraishi A."/>
            <person name="Nakayama K."/>
            <person name="Satake H."/>
        </authorList>
    </citation>
    <scope>NUCLEOTIDE SEQUENCE</scope>
</reference>
<name>A0ABQ5CP34_9ASTR</name>
<comment type="caution">
    <text evidence="7">The sequence shown here is derived from an EMBL/GenBank/DDBJ whole genome shotgun (WGS) entry which is preliminary data.</text>
</comment>
<dbReference type="PROSITE" id="PS50966">
    <property type="entry name" value="ZF_SWIM"/>
    <property type="match status" value="1"/>
</dbReference>
<evidence type="ECO:0000256" key="2">
    <source>
        <dbReference type="ARBA" id="ARBA00022771"/>
    </source>
</evidence>
<feature type="region of interest" description="Disordered" evidence="5">
    <location>
        <begin position="136"/>
        <end position="173"/>
    </location>
</feature>
<sequence>MYKGNRWEVLLDEKTCSCRVWQVKGLSCVHAVAFIAFTRDSIWDNYIDPYFTIDKYKEAYALEIAPMPGKDQWVHIDTSEKIHPPIVKRPIGRPRKNRIVAHDKTKKDTDGTSKEYEISQVFKTWAYLQVAISEGEEELKEDGTSGVGGETVGGRELHEDDFVSDEEQIEGGE</sequence>
<keyword evidence="1" id="KW-0479">Metal-binding</keyword>
<evidence type="ECO:0000313" key="7">
    <source>
        <dbReference type="EMBL" id="GJT28102.1"/>
    </source>
</evidence>
<feature type="compositionally biased region" description="Acidic residues" evidence="5">
    <location>
        <begin position="162"/>
        <end position="173"/>
    </location>
</feature>
<feature type="domain" description="SWIM-type" evidence="6">
    <location>
        <begin position="7"/>
        <end position="39"/>
    </location>
</feature>
<proteinExistence type="predicted"/>
<evidence type="ECO:0000256" key="3">
    <source>
        <dbReference type="ARBA" id="ARBA00022833"/>
    </source>
</evidence>
<accession>A0ABQ5CP34</accession>
<organism evidence="7 8">
    <name type="scientific">Tanacetum coccineum</name>
    <dbReference type="NCBI Taxonomy" id="301880"/>
    <lineage>
        <taxon>Eukaryota</taxon>
        <taxon>Viridiplantae</taxon>
        <taxon>Streptophyta</taxon>
        <taxon>Embryophyta</taxon>
        <taxon>Tracheophyta</taxon>
        <taxon>Spermatophyta</taxon>
        <taxon>Magnoliopsida</taxon>
        <taxon>eudicotyledons</taxon>
        <taxon>Gunneridae</taxon>
        <taxon>Pentapetalae</taxon>
        <taxon>asterids</taxon>
        <taxon>campanulids</taxon>
        <taxon>Asterales</taxon>
        <taxon>Asteraceae</taxon>
        <taxon>Asteroideae</taxon>
        <taxon>Anthemideae</taxon>
        <taxon>Anthemidinae</taxon>
        <taxon>Tanacetum</taxon>
    </lineage>
</organism>
<evidence type="ECO:0000313" key="8">
    <source>
        <dbReference type="Proteomes" id="UP001151760"/>
    </source>
</evidence>
<protein>
    <submittedName>
        <fullName evidence="7">Transposase, MuDR, MULE transposase domain protein</fullName>
    </submittedName>
</protein>